<dbReference type="SMART" id="SM00028">
    <property type="entry name" value="TPR"/>
    <property type="match status" value="4"/>
</dbReference>
<dbReference type="PANTHER" id="PTHR11102:SF147">
    <property type="entry name" value="SEL1L ADAPTOR SUBUNIT OF ERAD E3 UBIQUITIN LIGASE"/>
    <property type="match status" value="1"/>
</dbReference>
<dbReference type="InterPro" id="IPR019734">
    <property type="entry name" value="TPR_rpt"/>
</dbReference>
<accession>A0A5S5D5P8</accession>
<dbReference type="Proteomes" id="UP000322499">
    <property type="component" value="Unassembled WGS sequence"/>
</dbReference>
<evidence type="ECO:0000313" key="2">
    <source>
        <dbReference type="Proteomes" id="UP000322499"/>
    </source>
</evidence>
<sequence>MEHVDREAAIQAGIRLAEAEEHAEAVAYLAHAVDLGADEALFHLAFSLCRLQRWTEAAGAFLRAAEVGDDDAWLNLAIVYVELERWAEAEWAAEHALGHGEEAAWGPLGYALLQQGDQEGAKSAFEAATSFGDEQSMIQLALLLRSPDLGRAKQLLQMADEAGDSKAAAILACWQWDDSLDPSLERTLRLALEAYSPACVSLADLLLLTGRTEEALTQLQRGAERGEKACWLPLGNILLDHFDDVASAERAYRSGIAAGDTNCFYNLGALLLDRGDTAAALEQFQRGADAGDQLAARALRRQS</sequence>
<dbReference type="EMBL" id="VNHW01000001">
    <property type="protein sequence ID" value="TYP90608.1"/>
    <property type="molecule type" value="Genomic_DNA"/>
</dbReference>
<dbReference type="Gene3D" id="1.25.40.10">
    <property type="entry name" value="Tetratricopeptide repeat domain"/>
    <property type="match status" value="2"/>
</dbReference>
<reference evidence="1 2" key="1">
    <citation type="submission" date="2019-07" db="EMBL/GenBank/DDBJ databases">
        <title>Genomic Encyclopedia of Archaeal and Bacterial Type Strains, Phase II (KMG-II): from individual species to whole genera.</title>
        <authorList>
            <person name="Goeker M."/>
        </authorList>
    </citation>
    <scope>NUCLEOTIDE SEQUENCE [LARGE SCALE GENOMIC DNA]</scope>
    <source>
        <strain evidence="1 2">DSM 46842</strain>
    </source>
</reference>
<comment type="caution">
    <text evidence="1">The sequence shown here is derived from an EMBL/GenBank/DDBJ whole genome shotgun (WGS) entry which is preliminary data.</text>
</comment>
<proteinExistence type="predicted"/>
<dbReference type="RefSeq" id="WP_166531365.1">
    <property type="nucleotide sequence ID" value="NZ_VNHW01000001.1"/>
</dbReference>
<dbReference type="Pfam" id="PF13174">
    <property type="entry name" value="TPR_6"/>
    <property type="match status" value="1"/>
</dbReference>
<dbReference type="SUPFAM" id="SSF81901">
    <property type="entry name" value="HCP-like"/>
    <property type="match status" value="2"/>
</dbReference>
<dbReference type="GO" id="GO:0036503">
    <property type="term" value="P:ERAD pathway"/>
    <property type="evidence" value="ECO:0007669"/>
    <property type="project" value="TreeGrafter"/>
</dbReference>
<dbReference type="PANTHER" id="PTHR11102">
    <property type="entry name" value="SEL-1-LIKE PROTEIN"/>
    <property type="match status" value="1"/>
</dbReference>
<dbReference type="InterPro" id="IPR011990">
    <property type="entry name" value="TPR-like_helical_dom_sf"/>
</dbReference>
<organism evidence="1 2">
    <name type="scientific">Blastococcus xanthinilyticus</name>
    <dbReference type="NCBI Taxonomy" id="1564164"/>
    <lineage>
        <taxon>Bacteria</taxon>
        <taxon>Bacillati</taxon>
        <taxon>Actinomycetota</taxon>
        <taxon>Actinomycetes</taxon>
        <taxon>Geodermatophilales</taxon>
        <taxon>Geodermatophilaceae</taxon>
        <taxon>Blastococcus</taxon>
    </lineage>
</organism>
<dbReference type="AlphaFoldDB" id="A0A5S5D5P8"/>
<protein>
    <submittedName>
        <fullName evidence="1">Tetratricopeptide repeat protein</fullName>
    </submittedName>
</protein>
<gene>
    <name evidence="1" type="ORF">BD833_101326</name>
</gene>
<name>A0A5S5D5P8_9ACTN</name>
<evidence type="ECO:0000313" key="1">
    <source>
        <dbReference type="EMBL" id="TYP90608.1"/>
    </source>
</evidence>
<dbReference type="InterPro" id="IPR050767">
    <property type="entry name" value="Sel1_AlgK"/>
</dbReference>
<dbReference type="Pfam" id="PF13181">
    <property type="entry name" value="TPR_8"/>
    <property type="match status" value="1"/>
</dbReference>
<keyword evidence="2" id="KW-1185">Reference proteome</keyword>